<sequence length="315" mass="34889">MMSQVFVSGHKSPDTDSIAAALSYSYLKRRLGMDAVAVRAGEINKESRFALDYFDLEEPMLVTSVARKNPEDEKQKVILVDHNESKQTIDGMDDAEVLEIIDHHRFGDFESENPIFILVRPVGCVNTVIYGLYKANHIKPSREIAGIMLSAIISDTVLFRSPTTTEEDKETAKELAEIAGVDYEAYGMEMLKAGADISDYPAEKLARNDTKEFSAAGNVFTVGQISVMNVDPINEKKAEIMKVLEAIKAEKGYAASYLMVTDILAEDTFLWFTEGAESIVEKAFAGKPENGVAYLPHVMSRKKQVTPPLLKAYGE</sequence>
<dbReference type="Pfam" id="PF01368">
    <property type="entry name" value="DHH"/>
    <property type="match status" value="1"/>
</dbReference>
<keyword evidence="5" id="KW-0464">Manganese</keyword>
<evidence type="ECO:0000256" key="7">
    <source>
        <dbReference type="ARBA" id="ARBA00047820"/>
    </source>
</evidence>
<dbReference type="Proteomes" id="UP000004736">
    <property type="component" value="Unassembled WGS sequence"/>
</dbReference>
<dbReference type="Pfam" id="PF02833">
    <property type="entry name" value="DHHA2"/>
    <property type="match status" value="1"/>
</dbReference>
<dbReference type="EC" id="3.6.1.1" evidence="2"/>
<evidence type="ECO:0000313" key="9">
    <source>
        <dbReference type="EMBL" id="EEW96396.1"/>
    </source>
</evidence>
<dbReference type="Gene3D" id="3.10.310.20">
    <property type="entry name" value="DHHA2 domain"/>
    <property type="match status" value="1"/>
</dbReference>
<dbReference type="SUPFAM" id="SSF64182">
    <property type="entry name" value="DHH phosphoesterases"/>
    <property type="match status" value="1"/>
</dbReference>
<dbReference type="InterPro" id="IPR001667">
    <property type="entry name" value="DDH_dom"/>
</dbReference>
<dbReference type="GO" id="GO:0004427">
    <property type="term" value="F:inorganic diphosphate phosphatase activity"/>
    <property type="evidence" value="ECO:0007669"/>
    <property type="project" value="UniProtKB-EC"/>
</dbReference>
<reference evidence="9" key="1">
    <citation type="submission" date="2009-09" db="EMBL/GenBank/DDBJ databases">
        <authorList>
            <person name="Weinstock G."/>
            <person name="Sodergren E."/>
            <person name="Clifton S."/>
            <person name="Fulton L."/>
            <person name="Fulton B."/>
            <person name="Courtney L."/>
            <person name="Fronick C."/>
            <person name="Harrison M."/>
            <person name="Strong C."/>
            <person name="Farmer C."/>
            <person name="Delahaunty K."/>
            <person name="Markovic C."/>
            <person name="Hall O."/>
            <person name="Minx P."/>
            <person name="Tomlinson C."/>
            <person name="Mitreva M."/>
            <person name="Nelson J."/>
            <person name="Hou S."/>
            <person name="Wollam A."/>
            <person name="Pepin K.H."/>
            <person name="Johnson M."/>
            <person name="Bhonagiri V."/>
            <person name="Nash W.E."/>
            <person name="Warren W."/>
            <person name="Chinwalla A."/>
            <person name="Mardis E.R."/>
            <person name="Wilson R.K."/>
        </authorList>
    </citation>
    <scope>NUCLEOTIDE SEQUENCE [LARGE SCALE GENOMIC DNA]</scope>
    <source>
        <strain evidence="9">DSM 15470</strain>
    </source>
</reference>
<organism evidence="9 10">
    <name type="scientific">Dialister invisus DSM 15470</name>
    <dbReference type="NCBI Taxonomy" id="592028"/>
    <lineage>
        <taxon>Bacteria</taxon>
        <taxon>Bacillati</taxon>
        <taxon>Bacillota</taxon>
        <taxon>Negativicutes</taxon>
        <taxon>Veillonellales</taxon>
        <taxon>Veillonellaceae</taxon>
        <taxon>Dialister</taxon>
    </lineage>
</organism>
<dbReference type="EMBL" id="ACIM02000001">
    <property type="protein sequence ID" value="EEW96396.1"/>
    <property type="molecule type" value="Genomic_DNA"/>
</dbReference>
<comment type="cofactor">
    <cofactor evidence="1">
        <name>Mn(2+)</name>
        <dbReference type="ChEBI" id="CHEBI:29035"/>
    </cofactor>
</comment>
<dbReference type="SMART" id="SM01131">
    <property type="entry name" value="DHHA2"/>
    <property type="match status" value="1"/>
</dbReference>
<feature type="domain" description="DHHA2" evidence="8">
    <location>
        <begin position="187"/>
        <end position="313"/>
    </location>
</feature>
<proteinExistence type="predicted"/>
<dbReference type="eggNOG" id="COG1227">
    <property type="taxonomic scope" value="Bacteria"/>
</dbReference>
<dbReference type="HOGENOM" id="CLU_025243_0_1_9"/>
<evidence type="ECO:0000256" key="6">
    <source>
        <dbReference type="ARBA" id="ARBA00032535"/>
    </source>
</evidence>
<comment type="catalytic activity">
    <reaction evidence="7">
        <text>diphosphate + H2O = 2 phosphate + H(+)</text>
        <dbReference type="Rhea" id="RHEA:24576"/>
        <dbReference type="ChEBI" id="CHEBI:15377"/>
        <dbReference type="ChEBI" id="CHEBI:15378"/>
        <dbReference type="ChEBI" id="CHEBI:33019"/>
        <dbReference type="ChEBI" id="CHEBI:43474"/>
        <dbReference type="EC" id="3.6.1.1"/>
    </reaction>
</comment>
<comment type="caution">
    <text evidence="9">The sequence shown here is derived from an EMBL/GenBank/DDBJ whole genome shotgun (WGS) entry which is preliminary data.</text>
</comment>
<dbReference type="PANTHER" id="PTHR12112:SF22">
    <property type="entry name" value="MANGANESE-DEPENDENT INORGANIC PYROPHOSPHATASE-RELATED"/>
    <property type="match status" value="1"/>
</dbReference>
<dbReference type="InterPro" id="IPR038763">
    <property type="entry name" value="DHH_sf"/>
</dbReference>
<dbReference type="PANTHER" id="PTHR12112">
    <property type="entry name" value="BNIP - RELATED"/>
    <property type="match status" value="1"/>
</dbReference>
<name>C9LR67_9FIRM</name>
<dbReference type="NCBIfam" id="NF003877">
    <property type="entry name" value="PRK05427.1"/>
    <property type="match status" value="1"/>
</dbReference>
<dbReference type="STRING" id="592028.GCWU000321_00335"/>
<keyword evidence="10" id="KW-1185">Reference proteome</keyword>
<evidence type="ECO:0000256" key="4">
    <source>
        <dbReference type="ARBA" id="ARBA00022801"/>
    </source>
</evidence>
<evidence type="ECO:0000259" key="8">
    <source>
        <dbReference type="SMART" id="SM01131"/>
    </source>
</evidence>
<keyword evidence="4 9" id="KW-0378">Hydrolase</keyword>
<protein>
    <recommendedName>
        <fullName evidence="2">inorganic diphosphatase</fullName>
        <ecNumber evidence="2">3.6.1.1</ecNumber>
    </recommendedName>
    <alternativeName>
        <fullName evidence="6">Pyrophosphate phospho-hydrolase</fullName>
    </alternativeName>
</protein>
<dbReference type="FunFam" id="3.90.1640.10:FF:000001">
    <property type="entry name" value="Probable manganese-dependent inorganic pyrophosphatase"/>
    <property type="match status" value="1"/>
</dbReference>
<evidence type="ECO:0000256" key="3">
    <source>
        <dbReference type="ARBA" id="ARBA00022723"/>
    </source>
</evidence>
<dbReference type="GO" id="GO:0005737">
    <property type="term" value="C:cytoplasm"/>
    <property type="evidence" value="ECO:0007669"/>
    <property type="project" value="InterPro"/>
</dbReference>
<dbReference type="GO" id="GO:0046872">
    <property type="term" value="F:metal ion binding"/>
    <property type="evidence" value="ECO:0007669"/>
    <property type="project" value="UniProtKB-KW"/>
</dbReference>
<accession>C9LR67</accession>
<dbReference type="InterPro" id="IPR004097">
    <property type="entry name" value="DHHA2"/>
</dbReference>
<dbReference type="InterPro" id="IPR038222">
    <property type="entry name" value="DHHA2_dom_sf"/>
</dbReference>
<keyword evidence="3" id="KW-0479">Metal-binding</keyword>
<evidence type="ECO:0000313" key="10">
    <source>
        <dbReference type="Proteomes" id="UP000004736"/>
    </source>
</evidence>
<evidence type="ECO:0000256" key="1">
    <source>
        <dbReference type="ARBA" id="ARBA00001936"/>
    </source>
</evidence>
<gene>
    <name evidence="9" type="primary">ppaC</name>
    <name evidence="9" type="ORF">GCWU000321_00335</name>
</gene>
<dbReference type="AlphaFoldDB" id="C9LR67"/>
<evidence type="ECO:0000256" key="5">
    <source>
        <dbReference type="ARBA" id="ARBA00023211"/>
    </source>
</evidence>
<dbReference type="Gene3D" id="3.90.1640.10">
    <property type="entry name" value="inorganic pyrophosphatase (n-terminal core)"/>
    <property type="match status" value="1"/>
</dbReference>
<evidence type="ECO:0000256" key="2">
    <source>
        <dbReference type="ARBA" id="ARBA00012146"/>
    </source>
</evidence>